<sequence>MSDNKVQIFDTTLRDGEQVPGCKLNTEQKIIIAEQLDFLGVDIIEAGFPVSSPGDFKSVVEITKIVKNATVCGLTRAVENDIKVAGEALKLAKTGRIHTGIGTSESHIKYKFNSTQDAIIERAVKAVSYAKTFVEDVEFYAEDAGRTDNEYLARICEAAIKAGATVLNIPDTTGYCLPSEYGAKIKYLKENVKGIEKAIISCHCHNDLGLATANSIEGVINGARQIECTINGIGERAGNTALEEVVMIMKQHPYLNLDTGIKTEMLYGLSQLVSDSMGIYTQPNKAIVGANAFAHSSGIHQDGMIKNRETYEIMDPKDVGVTESAIVLTARSGRAALAYRAKKVGYELTKIQLDEIYNLFLDYADKKKEVDDDDIHKIIESSKAYKEIISA</sequence>
<keyword evidence="11" id="KW-0012">Acyltransferase</keyword>
<dbReference type="Proteomes" id="UP000441333">
    <property type="component" value="Unassembled WGS sequence"/>
</dbReference>
<dbReference type="InterPro" id="IPR050073">
    <property type="entry name" value="2-IPM_HCS-like"/>
</dbReference>
<evidence type="ECO:0000256" key="1">
    <source>
        <dbReference type="ARBA" id="ARBA00004689"/>
    </source>
</evidence>
<dbReference type="PROSITE" id="PS50991">
    <property type="entry name" value="PYR_CT"/>
    <property type="match status" value="1"/>
</dbReference>
<evidence type="ECO:0000256" key="8">
    <source>
        <dbReference type="ARBA" id="ARBA00023304"/>
    </source>
</evidence>
<dbReference type="GO" id="GO:0003852">
    <property type="term" value="F:2-isopropylmalate synthase activity"/>
    <property type="evidence" value="ECO:0007669"/>
    <property type="project" value="UniProtKB-EC"/>
</dbReference>
<keyword evidence="5" id="KW-0028">Amino-acid biosynthesis</keyword>
<evidence type="ECO:0000256" key="5">
    <source>
        <dbReference type="ARBA" id="ARBA00022605"/>
    </source>
</evidence>
<evidence type="ECO:0000256" key="7">
    <source>
        <dbReference type="ARBA" id="ARBA00023211"/>
    </source>
</evidence>
<dbReference type="FunFam" id="1.10.238.260:FF:000001">
    <property type="entry name" value="2-isopropylmalate synthase"/>
    <property type="match status" value="1"/>
</dbReference>
<dbReference type="InterPro" id="IPR002034">
    <property type="entry name" value="AIPM/Hcit_synth_CS"/>
</dbReference>
<name>A0A6N6MI47_9FLAO</name>
<evidence type="ECO:0000256" key="3">
    <source>
        <dbReference type="ARBA" id="ARBA00012973"/>
    </source>
</evidence>
<dbReference type="Pfam" id="PF22617">
    <property type="entry name" value="HCS_D2"/>
    <property type="match status" value="1"/>
</dbReference>
<proteinExistence type="inferred from homology"/>
<evidence type="ECO:0000256" key="2">
    <source>
        <dbReference type="ARBA" id="ARBA00009396"/>
    </source>
</evidence>
<dbReference type="InterPro" id="IPR054691">
    <property type="entry name" value="LeuA/HCS_post-cat"/>
</dbReference>
<reference evidence="11 12" key="1">
    <citation type="submission" date="2019-09" db="EMBL/GenBank/DDBJ databases">
        <authorList>
            <person name="Cao W.R."/>
        </authorList>
    </citation>
    <scope>NUCLEOTIDE SEQUENCE [LARGE SCALE GENOMIC DNA]</scope>
    <source>
        <strain evidence="11 12">B1N29</strain>
    </source>
</reference>
<accession>A0A6N6MI47</accession>
<dbReference type="InterPro" id="IPR013785">
    <property type="entry name" value="Aldolase_TIM"/>
</dbReference>
<keyword evidence="4" id="KW-0432">Leucine biosynthesis</keyword>
<dbReference type="NCBIfam" id="NF002086">
    <property type="entry name" value="PRK00915.1-3"/>
    <property type="match status" value="1"/>
</dbReference>
<dbReference type="AlphaFoldDB" id="A0A6N6MI47"/>
<dbReference type="RefSeq" id="WP_150938185.1">
    <property type="nucleotide sequence ID" value="NZ_WAAT01000037.1"/>
</dbReference>
<evidence type="ECO:0000256" key="9">
    <source>
        <dbReference type="RuleBase" id="RU003523"/>
    </source>
</evidence>
<dbReference type="GO" id="GO:0009098">
    <property type="term" value="P:L-leucine biosynthetic process"/>
    <property type="evidence" value="ECO:0007669"/>
    <property type="project" value="UniProtKB-KW"/>
</dbReference>
<organism evidence="11 12">
    <name type="scientific">Pseudotamlana haliotis</name>
    <dbReference type="NCBI Taxonomy" id="2614804"/>
    <lineage>
        <taxon>Bacteria</taxon>
        <taxon>Pseudomonadati</taxon>
        <taxon>Bacteroidota</taxon>
        <taxon>Flavobacteriia</taxon>
        <taxon>Flavobacteriales</taxon>
        <taxon>Flavobacteriaceae</taxon>
        <taxon>Pseudotamlana</taxon>
    </lineage>
</organism>
<dbReference type="PROSITE" id="PS00816">
    <property type="entry name" value="AIPM_HOMOCIT_SYNTH_2"/>
    <property type="match status" value="1"/>
</dbReference>
<feature type="domain" description="Pyruvate carboxyltransferase" evidence="10">
    <location>
        <begin position="6"/>
        <end position="267"/>
    </location>
</feature>
<dbReference type="PANTHER" id="PTHR10277:SF9">
    <property type="entry name" value="2-ISOPROPYLMALATE SYNTHASE 1, CHLOROPLASTIC-RELATED"/>
    <property type="match status" value="1"/>
</dbReference>
<dbReference type="InterPro" id="IPR000891">
    <property type="entry name" value="PYR_CT"/>
</dbReference>
<dbReference type="EC" id="2.3.3.13" evidence="3"/>
<dbReference type="CDD" id="cd07940">
    <property type="entry name" value="DRE_TIM_IPMS"/>
    <property type="match status" value="1"/>
</dbReference>
<dbReference type="Pfam" id="PF00682">
    <property type="entry name" value="HMGL-like"/>
    <property type="match status" value="1"/>
</dbReference>
<dbReference type="Gene3D" id="1.10.238.260">
    <property type="match status" value="1"/>
</dbReference>
<dbReference type="FunFam" id="3.20.20.70:FF:000010">
    <property type="entry name" value="2-isopropylmalate synthase"/>
    <property type="match status" value="1"/>
</dbReference>
<keyword evidence="7" id="KW-0464">Manganese</keyword>
<dbReference type="PROSITE" id="PS00815">
    <property type="entry name" value="AIPM_HOMOCIT_SYNTH_1"/>
    <property type="match status" value="1"/>
</dbReference>
<dbReference type="PANTHER" id="PTHR10277">
    <property type="entry name" value="HOMOCITRATE SYNTHASE-RELATED"/>
    <property type="match status" value="1"/>
</dbReference>
<keyword evidence="8" id="KW-0100">Branched-chain amino acid biosynthesis</keyword>
<keyword evidence="12" id="KW-1185">Reference proteome</keyword>
<dbReference type="EMBL" id="WAAT01000037">
    <property type="protein sequence ID" value="KAB1068426.1"/>
    <property type="molecule type" value="Genomic_DNA"/>
</dbReference>
<comment type="pathway">
    <text evidence="1">Amino-acid biosynthesis; L-leucine biosynthesis; L-leucine from 3-methyl-2-oxobutanoate: step 1/4.</text>
</comment>
<dbReference type="SUPFAM" id="SSF51569">
    <property type="entry name" value="Aldolase"/>
    <property type="match status" value="1"/>
</dbReference>
<evidence type="ECO:0000259" key="10">
    <source>
        <dbReference type="PROSITE" id="PS50991"/>
    </source>
</evidence>
<protein>
    <recommendedName>
        <fullName evidence="3">2-isopropylmalate synthase</fullName>
        <ecNumber evidence="3">2.3.3.13</ecNumber>
    </recommendedName>
</protein>
<comment type="caution">
    <text evidence="11">The sequence shown here is derived from an EMBL/GenBank/DDBJ whole genome shotgun (WGS) entry which is preliminary data.</text>
</comment>
<evidence type="ECO:0000313" key="11">
    <source>
        <dbReference type="EMBL" id="KAB1068426.1"/>
    </source>
</evidence>
<evidence type="ECO:0000313" key="12">
    <source>
        <dbReference type="Proteomes" id="UP000441333"/>
    </source>
</evidence>
<evidence type="ECO:0000256" key="4">
    <source>
        <dbReference type="ARBA" id="ARBA00022430"/>
    </source>
</evidence>
<gene>
    <name evidence="11" type="ORF">F6U93_06915</name>
</gene>
<dbReference type="Gene3D" id="3.20.20.70">
    <property type="entry name" value="Aldolase class I"/>
    <property type="match status" value="1"/>
</dbReference>
<evidence type="ECO:0000256" key="6">
    <source>
        <dbReference type="ARBA" id="ARBA00022679"/>
    </source>
</evidence>
<keyword evidence="6 9" id="KW-0808">Transferase</keyword>
<comment type="similarity">
    <text evidence="2">Belongs to the alpha-IPM synthase/homocitrate synthase family. LeuA type 1 subfamily.</text>
</comment>